<feature type="compositionally biased region" description="Basic and acidic residues" evidence="4">
    <location>
        <begin position="1"/>
        <end position="11"/>
    </location>
</feature>
<evidence type="ECO:0000256" key="2">
    <source>
        <dbReference type="ARBA" id="ARBA00022801"/>
    </source>
</evidence>
<keyword evidence="2" id="KW-0378">Hydrolase</keyword>
<dbReference type="CDD" id="cd04685">
    <property type="entry name" value="NUDIX_Hydrolase"/>
    <property type="match status" value="1"/>
</dbReference>
<dbReference type="Proteomes" id="UP000199671">
    <property type="component" value="Unassembled WGS sequence"/>
</dbReference>
<dbReference type="InterPro" id="IPR015797">
    <property type="entry name" value="NUDIX_hydrolase-like_dom_sf"/>
</dbReference>
<dbReference type="GO" id="GO:0016787">
    <property type="term" value="F:hydrolase activity"/>
    <property type="evidence" value="ECO:0007669"/>
    <property type="project" value="UniProtKB-KW"/>
</dbReference>
<dbReference type="EMBL" id="FNHU01000011">
    <property type="protein sequence ID" value="SDN03881.1"/>
    <property type="molecule type" value="Genomic_DNA"/>
</dbReference>
<dbReference type="SUPFAM" id="SSF55811">
    <property type="entry name" value="Nudix"/>
    <property type="match status" value="1"/>
</dbReference>
<evidence type="ECO:0000256" key="1">
    <source>
        <dbReference type="ARBA" id="ARBA00001946"/>
    </source>
</evidence>
<dbReference type="Pfam" id="PF00293">
    <property type="entry name" value="NUDIX"/>
    <property type="match status" value="1"/>
</dbReference>
<evidence type="ECO:0000313" key="6">
    <source>
        <dbReference type="EMBL" id="SDN03881.1"/>
    </source>
</evidence>
<keyword evidence="3" id="KW-0460">Magnesium</keyword>
<name>A0A1G9Y5P7_9ACTO</name>
<sequence>MRSPDEADPRRRPGTGLAADGRDPLRVPENWAQLLDPDEWRLNADGLPFRRAARVIALRREPQPAILLVVGHDFGDTAHSWGFTPGGGLLPGETPVGGARRELAEETGIGLSESALTGPVVERKAVFMFNRVTCRQDELFYLTHLAAGGDTVDHSGWTATEQQVLDSLRWWELDELDAAVATGMTVYPRILPALARELMDGWDGRVRHLVEH</sequence>
<feature type="region of interest" description="Disordered" evidence="4">
    <location>
        <begin position="1"/>
        <end position="24"/>
    </location>
</feature>
<dbReference type="PANTHER" id="PTHR43046">
    <property type="entry name" value="GDP-MANNOSE MANNOSYL HYDROLASE"/>
    <property type="match status" value="1"/>
</dbReference>
<evidence type="ECO:0000256" key="4">
    <source>
        <dbReference type="SAM" id="MobiDB-lite"/>
    </source>
</evidence>
<accession>A0A1G9Y5P7</accession>
<dbReference type="PROSITE" id="PS00893">
    <property type="entry name" value="NUDIX_BOX"/>
    <property type="match status" value="1"/>
</dbReference>
<feature type="domain" description="Nudix hydrolase" evidence="5">
    <location>
        <begin position="48"/>
        <end position="192"/>
    </location>
</feature>
<dbReference type="AlphaFoldDB" id="A0A1G9Y5P7"/>
<dbReference type="PANTHER" id="PTHR43046:SF12">
    <property type="entry name" value="GDP-MANNOSE MANNOSYL HYDROLASE"/>
    <property type="match status" value="1"/>
</dbReference>
<evidence type="ECO:0000313" key="7">
    <source>
        <dbReference type="Proteomes" id="UP000199671"/>
    </source>
</evidence>
<comment type="cofactor">
    <cofactor evidence="1">
        <name>Mg(2+)</name>
        <dbReference type="ChEBI" id="CHEBI:18420"/>
    </cofactor>
</comment>
<dbReference type="PROSITE" id="PS51462">
    <property type="entry name" value="NUDIX"/>
    <property type="match status" value="1"/>
</dbReference>
<proteinExistence type="predicted"/>
<reference evidence="6 7" key="1">
    <citation type="submission" date="2016-10" db="EMBL/GenBank/DDBJ databases">
        <authorList>
            <person name="de Groot N.N."/>
        </authorList>
    </citation>
    <scope>NUCLEOTIDE SEQUENCE [LARGE SCALE GENOMIC DNA]</scope>
    <source>
        <strain evidence="6 7">KPR-7B</strain>
    </source>
</reference>
<evidence type="ECO:0000256" key="3">
    <source>
        <dbReference type="ARBA" id="ARBA00022842"/>
    </source>
</evidence>
<dbReference type="InterPro" id="IPR000086">
    <property type="entry name" value="NUDIX_hydrolase_dom"/>
</dbReference>
<dbReference type="RefSeq" id="WP_092611546.1">
    <property type="nucleotide sequence ID" value="NZ_FNHU01000011.1"/>
</dbReference>
<dbReference type="OrthoDB" id="9804442at2"/>
<organism evidence="6 7">
    <name type="scientific">Actinomyces ruminicola</name>
    <dbReference type="NCBI Taxonomy" id="332524"/>
    <lineage>
        <taxon>Bacteria</taxon>
        <taxon>Bacillati</taxon>
        <taxon>Actinomycetota</taxon>
        <taxon>Actinomycetes</taxon>
        <taxon>Actinomycetales</taxon>
        <taxon>Actinomycetaceae</taxon>
        <taxon>Actinomyces</taxon>
    </lineage>
</organism>
<evidence type="ECO:0000259" key="5">
    <source>
        <dbReference type="PROSITE" id="PS51462"/>
    </source>
</evidence>
<gene>
    <name evidence="6" type="ORF">SAMN04487766_11156</name>
</gene>
<protein>
    <submittedName>
        <fullName evidence="6">8-oxo-dGTP pyrophosphatase MutT, NUDIX family</fullName>
    </submittedName>
</protein>
<dbReference type="InterPro" id="IPR020084">
    <property type="entry name" value="NUDIX_hydrolase_CS"/>
</dbReference>
<dbReference type="Gene3D" id="3.90.79.10">
    <property type="entry name" value="Nucleoside Triphosphate Pyrophosphohydrolase"/>
    <property type="match status" value="1"/>
</dbReference>